<dbReference type="InterPro" id="IPR002372">
    <property type="entry name" value="PQQ_rpt_dom"/>
</dbReference>
<evidence type="ECO:0000256" key="2">
    <source>
        <dbReference type="ARBA" id="ARBA00008156"/>
    </source>
</evidence>
<evidence type="ECO:0000256" key="4">
    <source>
        <dbReference type="SAM" id="SignalP"/>
    </source>
</evidence>
<keyword evidence="7" id="KW-1185">Reference proteome</keyword>
<comment type="similarity">
    <text evidence="2">Belongs to the bacterial PQQ dehydrogenase family.</text>
</comment>
<evidence type="ECO:0000313" key="6">
    <source>
        <dbReference type="EMBL" id="WWT34112.1"/>
    </source>
</evidence>
<feature type="domain" description="Pyrrolo-quinoline quinone repeat" evidence="5">
    <location>
        <begin position="51"/>
        <end position="330"/>
    </location>
</feature>
<dbReference type="SMART" id="SM00564">
    <property type="entry name" value="PQQ"/>
    <property type="match status" value="5"/>
</dbReference>
<evidence type="ECO:0000256" key="1">
    <source>
        <dbReference type="ARBA" id="ARBA00001931"/>
    </source>
</evidence>
<accession>A0ABZ2I2S9</accession>
<gene>
    <name evidence="6" type="ORF">V6617_06515</name>
</gene>
<dbReference type="PANTHER" id="PTHR32303">
    <property type="entry name" value="QUINOPROTEIN ALCOHOL DEHYDROGENASE (CYTOCHROME C)"/>
    <property type="match status" value="1"/>
</dbReference>
<dbReference type="SUPFAM" id="SSF50998">
    <property type="entry name" value="Quinoprotein alcohol dehydrogenase-like"/>
    <property type="match status" value="1"/>
</dbReference>
<dbReference type="EMBL" id="CP146275">
    <property type="protein sequence ID" value="WWT34112.1"/>
    <property type="molecule type" value="Genomic_DNA"/>
</dbReference>
<dbReference type="InterPro" id="IPR018391">
    <property type="entry name" value="PQQ_b-propeller_rpt"/>
</dbReference>
<dbReference type="Proteomes" id="UP001369958">
    <property type="component" value="Chromosome"/>
</dbReference>
<feature type="signal peptide" evidence="4">
    <location>
        <begin position="1"/>
        <end position="28"/>
    </location>
</feature>
<proteinExistence type="inferred from homology"/>
<feature type="chain" id="PRO_5045899315" evidence="4">
    <location>
        <begin position="29"/>
        <end position="588"/>
    </location>
</feature>
<dbReference type="RefSeq" id="WP_338609843.1">
    <property type="nucleotide sequence ID" value="NZ_CP146275.1"/>
</dbReference>
<evidence type="ECO:0000313" key="7">
    <source>
        <dbReference type="Proteomes" id="UP001369958"/>
    </source>
</evidence>
<sequence length="588" mass="64186">MRQLSSKLLKMVLAGTTAFGLLAVPAFAQSAISDLAPVTDEMLANPDDGDWLAYGRAVDNYRFSPLDQINTDNVGQLQMVWARGLETGPMQTSPIVYDGIMFIANPGDTIQAIDAVTGDLIWQYRRRLPDTTTLHSLGDRKRGISVYGDHLYFMSWDNFLVALDMKTGQLAWEVDRGQGTDLVSNTSGPIVANGVIVAGSTCQYSAFGCFISGHDAETGEELWRNTFIPQPGEEGDETWGNDYESRWMTGVWGQITYDPELDLVFYGSSAVGPASEVQRGTPGGTLYGTNTRFAVRPETGEIVWRHQTLPRDNWDQECTFEMIVADTDVNPSESMDGLRAIGSDASGEGRRVLTGVPCKTGTMWQFDAETGEFLWARDTAYTNMIESIDETGLVTVNEDVVLDEIGVPVEHCPAYLGGRDWPPSAFNPNTGIYYIPLNNTCQISTARDNEPTALDVYNTDSEYTLPPEETNVGRIDAIDISTGETVWSWEQPASQYSPVMTTAGNLLFTGGGDRYLKAFNAETGDMLWRSRLASDASGHAITYEVDGRQYVAIPAGPAGFSSALMIADGNVDQGGSNSAVYVFALPEE</sequence>
<protein>
    <submittedName>
        <fullName evidence="6">PQQ-binding-like beta-propeller repeat protein</fullName>
    </submittedName>
</protein>
<evidence type="ECO:0000259" key="5">
    <source>
        <dbReference type="Pfam" id="PF01011"/>
    </source>
</evidence>
<name>A0ABZ2I2S9_9HYPH</name>
<keyword evidence="3" id="KW-0560">Oxidoreductase</keyword>
<dbReference type="Pfam" id="PF01011">
    <property type="entry name" value="PQQ"/>
    <property type="match status" value="2"/>
</dbReference>
<keyword evidence="4" id="KW-0732">Signal</keyword>
<evidence type="ECO:0000256" key="3">
    <source>
        <dbReference type="ARBA" id="ARBA00023002"/>
    </source>
</evidence>
<organism evidence="6 7">
    <name type="scientific">Pelagibacterium nitratireducens</name>
    <dbReference type="NCBI Taxonomy" id="1046114"/>
    <lineage>
        <taxon>Bacteria</taxon>
        <taxon>Pseudomonadati</taxon>
        <taxon>Pseudomonadota</taxon>
        <taxon>Alphaproteobacteria</taxon>
        <taxon>Hyphomicrobiales</taxon>
        <taxon>Devosiaceae</taxon>
        <taxon>Pelagibacterium</taxon>
    </lineage>
</organism>
<comment type="cofactor">
    <cofactor evidence="1">
        <name>pyrroloquinoline quinone</name>
        <dbReference type="ChEBI" id="CHEBI:58442"/>
    </cofactor>
</comment>
<dbReference type="InterPro" id="IPR011047">
    <property type="entry name" value="Quinoprotein_ADH-like_sf"/>
</dbReference>
<dbReference type="Gene3D" id="2.140.10.10">
    <property type="entry name" value="Quinoprotein alcohol dehydrogenase-like superfamily"/>
    <property type="match status" value="1"/>
</dbReference>
<feature type="domain" description="Pyrrolo-quinoline quinone repeat" evidence="5">
    <location>
        <begin position="499"/>
        <end position="551"/>
    </location>
</feature>
<reference evidence="6 7" key="1">
    <citation type="submission" date="2024-02" db="EMBL/GenBank/DDBJ databases">
        <title>Complete genome sequence of Pelagibacterium nitratireducens ZH15.</title>
        <authorList>
            <person name="Zhao L.H."/>
        </authorList>
    </citation>
    <scope>NUCLEOTIDE SEQUENCE [LARGE SCALE GENOMIC DNA]</scope>
    <source>
        <strain evidence="6 7">ZH15</strain>
    </source>
</reference>